<keyword evidence="2" id="KW-0067">ATP-binding</keyword>
<dbReference type="Proteomes" id="UP000475214">
    <property type="component" value="Unassembled WGS sequence"/>
</dbReference>
<keyword evidence="3" id="KW-1185">Reference proteome</keyword>
<dbReference type="GO" id="GO:0005524">
    <property type="term" value="F:ATP binding"/>
    <property type="evidence" value="ECO:0007669"/>
    <property type="project" value="UniProtKB-KW"/>
</dbReference>
<dbReference type="EMBL" id="JAAGOA010000025">
    <property type="protein sequence ID" value="NEE03782.1"/>
    <property type="molecule type" value="Genomic_DNA"/>
</dbReference>
<dbReference type="SUPFAM" id="SSF52540">
    <property type="entry name" value="P-loop containing nucleoside triphosphate hydrolases"/>
    <property type="match status" value="1"/>
</dbReference>
<dbReference type="RefSeq" id="WP_163743745.1">
    <property type="nucleotide sequence ID" value="NZ_JAAGOA010000025.1"/>
</dbReference>
<proteinExistence type="predicted"/>
<dbReference type="InterPro" id="IPR027417">
    <property type="entry name" value="P-loop_NTPase"/>
</dbReference>
<dbReference type="InterPro" id="IPR003959">
    <property type="entry name" value="ATPase_AAA_core"/>
</dbReference>
<evidence type="ECO:0000313" key="2">
    <source>
        <dbReference type="EMBL" id="NEE03782.1"/>
    </source>
</evidence>
<accession>A0A6L9SH79</accession>
<dbReference type="GO" id="GO:0016887">
    <property type="term" value="F:ATP hydrolysis activity"/>
    <property type="evidence" value="ECO:0007669"/>
    <property type="project" value="InterPro"/>
</dbReference>
<dbReference type="PANTHER" id="PTHR40396:SF1">
    <property type="entry name" value="ATPASE AAA-TYPE CORE DOMAIN-CONTAINING PROTEIN"/>
    <property type="match status" value="1"/>
</dbReference>
<sequence>MTRQSPAAERSVLLAFRGENVRSFRDEFELSMLATGLAEPGAVWPVRWREGGQPVNVLPAAGVFGANGSGKSNVLKAMDDMRWHVLHSFRSASPTGGVHRRPFMLDPGSRVEPSRFEIDIVLRDVRYEYGFSIDDERVLDEWAYRYPKGRAAVVFRRTGDDVELGPTERAHGRVVLKLLRPNALFLSTAASANHPVLLPLYEWFATNLRIAEAESRHARQALTTRMLDDESYRKQVLALLQAADLGITGARTYEIPPELKERIQRAVRILNGQEGDPETLEEMPDIEQMGVELRHRGTQGDVSLHPSDESLGTLVWFGLAGPVVQALAEGSVLLADELDASLHPSLVAELVRLFQRSDTNPHQAQLVFNSHDATLLGDAVSDRLIGRDQIWFTEKDDDGSTRLYPLSDLKPRKEESVGRRYLDGRYGARPILSVEEFAAAARLISAGDAR</sequence>
<protein>
    <submittedName>
        <fullName evidence="2">ATP-binding protein</fullName>
    </submittedName>
</protein>
<keyword evidence="2" id="KW-0547">Nucleotide-binding</keyword>
<dbReference type="PANTHER" id="PTHR40396">
    <property type="entry name" value="ATPASE-LIKE PROTEIN"/>
    <property type="match status" value="1"/>
</dbReference>
<organism evidence="2 3">
    <name type="scientific">Phytoactinopolyspora halotolerans</name>
    <dbReference type="NCBI Taxonomy" id="1981512"/>
    <lineage>
        <taxon>Bacteria</taxon>
        <taxon>Bacillati</taxon>
        <taxon>Actinomycetota</taxon>
        <taxon>Actinomycetes</taxon>
        <taxon>Jiangellales</taxon>
        <taxon>Jiangellaceae</taxon>
        <taxon>Phytoactinopolyspora</taxon>
    </lineage>
</organism>
<dbReference type="Gene3D" id="3.40.50.300">
    <property type="entry name" value="P-loop containing nucleotide triphosphate hydrolases"/>
    <property type="match status" value="1"/>
</dbReference>
<dbReference type="AlphaFoldDB" id="A0A6L9SH79"/>
<evidence type="ECO:0000313" key="3">
    <source>
        <dbReference type="Proteomes" id="UP000475214"/>
    </source>
</evidence>
<name>A0A6L9SH79_9ACTN</name>
<evidence type="ECO:0000259" key="1">
    <source>
        <dbReference type="Pfam" id="PF13304"/>
    </source>
</evidence>
<comment type="caution">
    <text evidence="2">The sequence shown here is derived from an EMBL/GenBank/DDBJ whole genome shotgun (WGS) entry which is preliminary data.</text>
</comment>
<reference evidence="2 3" key="1">
    <citation type="submission" date="2020-02" db="EMBL/GenBank/DDBJ databases">
        <authorList>
            <person name="Li X.-J."/>
            <person name="Han X.-M."/>
        </authorList>
    </citation>
    <scope>NUCLEOTIDE SEQUENCE [LARGE SCALE GENOMIC DNA]</scope>
    <source>
        <strain evidence="2 3">CCTCC AB 2017055</strain>
    </source>
</reference>
<dbReference type="Pfam" id="PF13304">
    <property type="entry name" value="AAA_21"/>
    <property type="match status" value="1"/>
</dbReference>
<feature type="domain" description="ATPase AAA-type core" evidence="1">
    <location>
        <begin position="62"/>
        <end position="376"/>
    </location>
</feature>
<gene>
    <name evidence="2" type="ORF">G1H10_26795</name>
</gene>